<comment type="caution">
    <text evidence="1">The sequence shown here is derived from an EMBL/GenBank/DDBJ whole genome shotgun (WGS) entry which is preliminary data.</text>
</comment>
<accession>A0A540MSM1</accession>
<keyword evidence="2" id="KW-1185">Reference proteome</keyword>
<sequence>MVTVLEKKVERNGIEQAAVEELRHRQRWPWSHLRAFYYRDGNGGGGGDGGACGHGRLLDGLFVVRRGPTVLAM</sequence>
<evidence type="ECO:0000313" key="1">
    <source>
        <dbReference type="EMBL" id="TQE01782.1"/>
    </source>
</evidence>
<reference evidence="1 2" key="1">
    <citation type="journal article" date="2019" name="G3 (Bethesda)">
        <title>Sequencing of a Wild Apple (Malus baccata) Genome Unravels the Differences Between Cultivated and Wild Apple Species Regarding Disease Resistance and Cold Tolerance.</title>
        <authorList>
            <person name="Chen X."/>
        </authorList>
    </citation>
    <scope>NUCLEOTIDE SEQUENCE [LARGE SCALE GENOMIC DNA]</scope>
    <source>
        <strain evidence="2">cv. Shandingzi</strain>
        <tissue evidence="1">Leaves</tissue>
    </source>
</reference>
<evidence type="ECO:0000313" key="2">
    <source>
        <dbReference type="Proteomes" id="UP000315295"/>
    </source>
</evidence>
<dbReference type="EMBL" id="VIEB01000188">
    <property type="protein sequence ID" value="TQE01782.1"/>
    <property type="molecule type" value="Genomic_DNA"/>
</dbReference>
<organism evidence="1 2">
    <name type="scientific">Malus baccata</name>
    <name type="common">Siberian crab apple</name>
    <name type="synonym">Pyrus baccata</name>
    <dbReference type="NCBI Taxonomy" id="106549"/>
    <lineage>
        <taxon>Eukaryota</taxon>
        <taxon>Viridiplantae</taxon>
        <taxon>Streptophyta</taxon>
        <taxon>Embryophyta</taxon>
        <taxon>Tracheophyta</taxon>
        <taxon>Spermatophyta</taxon>
        <taxon>Magnoliopsida</taxon>
        <taxon>eudicotyledons</taxon>
        <taxon>Gunneridae</taxon>
        <taxon>Pentapetalae</taxon>
        <taxon>rosids</taxon>
        <taxon>fabids</taxon>
        <taxon>Rosales</taxon>
        <taxon>Rosaceae</taxon>
        <taxon>Amygdaloideae</taxon>
        <taxon>Maleae</taxon>
        <taxon>Malus</taxon>
    </lineage>
</organism>
<name>A0A540MSM1_MALBA</name>
<dbReference type="Proteomes" id="UP000315295">
    <property type="component" value="Unassembled WGS sequence"/>
</dbReference>
<protein>
    <submittedName>
        <fullName evidence="1">Uncharacterized protein</fullName>
    </submittedName>
</protein>
<gene>
    <name evidence="1" type="ORF">C1H46_012582</name>
</gene>
<proteinExistence type="predicted"/>
<dbReference type="AlphaFoldDB" id="A0A540MSM1"/>